<dbReference type="EMBL" id="BAABAQ010000006">
    <property type="protein sequence ID" value="GAA4193439.1"/>
    <property type="molecule type" value="Genomic_DNA"/>
</dbReference>
<comment type="caution">
    <text evidence="1">The sequence shown here is derived from an EMBL/GenBank/DDBJ whole genome shotgun (WGS) entry which is preliminary data.</text>
</comment>
<name>A0ABP8AYE8_9ACTN</name>
<keyword evidence="2" id="KW-1185">Reference proteome</keyword>
<evidence type="ECO:0000313" key="2">
    <source>
        <dbReference type="Proteomes" id="UP001501251"/>
    </source>
</evidence>
<gene>
    <name evidence="1" type="ORF">GCM10022252_36330</name>
</gene>
<dbReference type="RefSeq" id="WP_344919099.1">
    <property type="nucleotide sequence ID" value="NZ_BAABAQ010000006.1"/>
</dbReference>
<protein>
    <submittedName>
        <fullName evidence="1">Uncharacterized protein</fullName>
    </submittedName>
</protein>
<reference evidence="2" key="1">
    <citation type="journal article" date="2019" name="Int. J. Syst. Evol. Microbiol.">
        <title>The Global Catalogue of Microorganisms (GCM) 10K type strain sequencing project: providing services to taxonomists for standard genome sequencing and annotation.</title>
        <authorList>
            <consortium name="The Broad Institute Genomics Platform"/>
            <consortium name="The Broad Institute Genome Sequencing Center for Infectious Disease"/>
            <person name="Wu L."/>
            <person name="Ma J."/>
        </authorList>
    </citation>
    <scope>NUCLEOTIDE SEQUENCE [LARGE SCALE GENOMIC DNA]</scope>
    <source>
        <strain evidence="2">JCM 17388</strain>
    </source>
</reference>
<evidence type="ECO:0000313" key="1">
    <source>
        <dbReference type="EMBL" id="GAA4193439.1"/>
    </source>
</evidence>
<organism evidence="1 2">
    <name type="scientific">Streptosporangium oxazolinicum</name>
    <dbReference type="NCBI Taxonomy" id="909287"/>
    <lineage>
        <taxon>Bacteria</taxon>
        <taxon>Bacillati</taxon>
        <taxon>Actinomycetota</taxon>
        <taxon>Actinomycetes</taxon>
        <taxon>Streptosporangiales</taxon>
        <taxon>Streptosporangiaceae</taxon>
        <taxon>Streptosporangium</taxon>
    </lineage>
</organism>
<sequence length="59" mass="6170">MPRPPGPSFRAGEGSAFLTYGADGVSSGDGTEHHVSEYAVLALDDLVVRLVGDELRPLS</sequence>
<dbReference type="Proteomes" id="UP001501251">
    <property type="component" value="Unassembled WGS sequence"/>
</dbReference>
<proteinExistence type="predicted"/>
<accession>A0ABP8AYE8</accession>